<organism evidence="1 2">
    <name type="scientific">Flavobacterium urocaniciphilum</name>
    <dbReference type="NCBI Taxonomy" id="1299341"/>
    <lineage>
        <taxon>Bacteria</taxon>
        <taxon>Pseudomonadati</taxon>
        <taxon>Bacteroidota</taxon>
        <taxon>Flavobacteriia</taxon>
        <taxon>Flavobacteriales</taxon>
        <taxon>Flavobacteriaceae</taxon>
        <taxon>Flavobacterium</taxon>
    </lineage>
</organism>
<dbReference type="OrthoDB" id="1247236at2"/>
<evidence type="ECO:0000313" key="2">
    <source>
        <dbReference type="Proteomes" id="UP000198648"/>
    </source>
</evidence>
<dbReference type="PANTHER" id="PTHR38477:SF1">
    <property type="entry name" value="MUREIN L,D-TRANSPEPTIDASE CATALYTIC DOMAIN FAMILY PROTEIN"/>
    <property type="match status" value="1"/>
</dbReference>
<accession>A0A1H9DH78</accession>
<proteinExistence type="predicted"/>
<dbReference type="EMBL" id="FOEI01000007">
    <property type="protein sequence ID" value="SEQ12836.1"/>
    <property type="molecule type" value="Genomic_DNA"/>
</dbReference>
<dbReference type="PROSITE" id="PS51257">
    <property type="entry name" value="PROKAR_LIPOPROTEIN"/>
    <property type="match status" value="1"/>
</dbReference>
<dbReference type="Proteomes" id="UP000198648">
    <property type="component" value="Unassembled WGS sequence"/>
</dbReference>
<dbReference type="Pfam" id="PF13645">
    <property type="entry name" value="YkuD_2"/>
    <property type="match status" value="1"/>
</dbReference>
<sequence length="209" mass="23704">MQYIKIVLIAVFFISCKNETPSQKLARIDSEKTELKAKDYGSYINEAKSYVNKNNLNQNKFILINLGLHSGLKRFFVYDLKKETITNSYMVSHGCGENMWSWTSSKEDAPISNEPDSHCSSIGKYVISSRGVSQWGIKVNYLLIGKDETNSNAVKRAIVLHSWEKISTDEVYPEGTPEGWGCPAVSNESMYEIDALLKANKNMLMWIIK</sequence>
<dbReference type="InterPro" id="IPR032676">
    <property type="entry name" value="YkuD_2"/>
</dbReference>
<dbReference type="AlphaFoldDB" id="A0A1H9DH78"/>
<dbReference type="RefSeq" id="WP_091469331.1">
    <property type="nucleotide sequence ID" value="NZ_FOEI01000007.1"/>
</dbReference>
<dbReference type="STRING" id="1299341.SAMN05444005_10745"/>
<dbReference type="PANTHER" id="PTHR38477">
    <property type="entry name" value="HYPOTHETICAL EXPORTED PROTEIN"/>
    <property type="match status" value="1"/>
</dbReference>
<evidence type="ECO:0000313" key="1">
    <source>
        <dbReference type="EMBL" id="SEQ12836.1"/>
    </source>
</evidence>
<keyword evidence="2" id="KW-1185">Reference proteome</keyword>
<reference evidence="1 2" key="1">
    <citation type="submission" date="2016-10" db="EMBL/GenBank/DDBJ databases">
        <authorList>
            <person name="de Groot N.N."/>
        </authorList>
    </citation>
    <scope>NUCLEOTIDE SEQUENCE [LARGE SCALE GENOMIC DNA]</scope>
    <source>
        <strain evidence="1 2">DSM 27078</strain>
    </source>
</reference>
<name>A0A1H9DH78_9FLAO</name>
<gene>
    <name evidence="1" type="ORF">SAMN05444005_10745</name>
</gene>
<protein>
    <submittedName>
        <fullName evidence="1">L,D-transpeptidase catalytic domain</fullName>
    </submittedName>
</protein>